<protein>
    <submittedName>
        <fullName evidence="2">Uncharacterized protein</fullName>
    </submittedName>
</protein>
<feature type="region of interest" description="Disordered" evidence="1">
    <location>
        <begin position="98"/>
        <end position="138"/>
    </location>
</feature>
<dbReference type="Proteomes" id="UP000719766">
    <property type="component" value="Unassembled WGS sequence"/>
</dbReference>
<name>A0A9P7IXL3_9AGAM</name>
<proteinExistence type="predicted"/>
<comment type="caution">
    <text evidence="2">The sequence shown here is derived from an EMBL/GenBank/DDBJ whole genome shotgun (WGS) entry which is preliminary data.</text>
</comment>
<gene>
    <name evidence="2" type="ORF">HD556DRAFT_1441156</name>
</gene>
<feature type="compositionally biased region" description="Polar residues" evidence="1">
    <location>
        <begin position="102"/>
        <end position="129"/>
    </location>
</feature>
<dbReference type="GeneID" id="64600009"/>
<evidence type="ECO:0000313" key="2">
    <source>
        <dbReference type="EMBL" id="KAG1796980.1"/>
    </source>
</evidence>
<evidence type="ECO:0000313" key="3">
    <source>
        <dbReference type="Proteomes" id="UP000719766"/>
    </source>
</evidence>
<evidence type="ECO:0000256" key="1">
    <source>
        <dbReference type="SAM" id="MobiDB-lite"/>
    </source>
</evidence>
<dbReference type="AlphaFoldDB" id="A0A9P7IXL3"/>
<accession>A0A9P7IXL3</accession>
<dbReference type="EMBL" id="JABBWE010000017">
    <property type="protein sequence ID" value="KAG1796980.1"/>
    <property type="molecule type" value="Genomic_DNA"/>
</dbReference>
<organism evidence="2 3">
    <name type="scientific">Suillus plorans</name>
    <dbReference type="NCBI Taxonomy" id="116603"/>
    <lineage>
        <taxon>Eukaryota</taxon>
        <taxon>Fungi</taxon>
        <taxon>Dikarya</taxon>
        <taxon>Basidiomycota</taxon>
        <taxon>Agaricomycotina</taxon>
        <taxon>Agaricomycetes</taxon>
        <taxon>Agaricomycetidae</taxon>
        <taxon>Boletales</taxon>
        <taxon>Suillineae</taxon>
        <taxon>Suillaceae</taxon>
        <taxon>Suillus</taxon>
    </lineage>
</organism>
<dbReference type="RefSeq" id="XP_041162251.1">
    <property type="nucleotide sequence ID" value="XM_041306245.1"/>
</dbReference>
<keyword evidence="3" id="KW-1185">Reference proteome</keyword>
<reference evidence="2" key="1">
    <citation type="journal article" date="2020" name="New Phytol.">
        <title>Comparative genomics reveals dynamic genome evolution in host specialist ectomycorrhizal fungi.</title>
        <authorList>
            <person name="Lofgren L.A."/>
            <person name="Nguyen N.H."/>
            <person name="Vilgalys R."/>
            <person name="Ruytinx J."/>
            <person name="Liao H.L."/>
            <person name="Branco S."/>
            <person name="Kuo A."/>
            <person name="LaButti K."/>
            <person name="Lipzen A."/>
            <person name="Andreopoulos W."/>
            <person name="Pangilinan J."/>
            <person name="Riley R."/>
            <person name="Hundley H."/>
            <person name="Na H."/>
            <person name="Barry K."/>
            <person name="Grigoriev I.V."/>
            <person name="Stajich J.E."/>
            <person name="Kennedy P.G."/>
        </authorList>
    </citation>
    <scope>NUCLEOTIDE SEQUENCE</scope>
    <source>
        <strain evidence="2">S12</strain>
    </source>
</reference>
<sequence length="188" mass="20767">MFTNTTVNDPRPGPVDTISLSPDERIVAADGKFLVTNWLYGQIHIWDVSAILNKAGLLSDIVDGTPRPAPKLKGTPPGFFVLIYYRPLFVQRNYRARKKKPTTSSFQRPKTHATQQHSGATRNTRSLSQLPPPTATTTASPHITIRVAGWRARFMVWVCCIPIQNADGQLTFSFCVLSVSSVVSLNSS</sequence>
<dbReference type="SUPFAM" id="SSF101908">
    <property type="entry name" value="Putative isomerase YbhE"/>
    <property type="match status" value="1"/>
</dbReference>